<evidence type="ECO:0000256" key="2">
    <source>
        <dbReference type="SAM" id="Phobius"/>
    </source>
</evidence>
<proteinExistence type="predicted"/>
<dbReference type="Proteomes" id="UP000800035">
    <property type="component" value="Unassembled WGS sequence"/>
</dbReference>
<dbReference type="PANTHER" id="PTHR16861">
    <property type="entry name" value="GLYCOPROTEIN 38"/>
    <property type="match status" value="1"/>
</dbReference>
<keyword evidence="2" id="KW-0472">Membrane</keyword>
<dbReference type="EMBL" id="ML976986">
    <property type="protein sequence ID" value="KAF1958696.1"/>
    <property type="molecule type" value="Genomic_DNA"/>
</dbReference>
<organism evidence="3 4">
    <name type="scientific">Byssothecium circinans</name>
    <dbReference type="NCBI Taxonomy" id="147558"/>
    <lineage>
        <taxon>Eukaryota</taxon>
        <taxon>Fungi</taxon>
        <taxon>Dikarya</taxon>
        <taxon>Ascomycota</taxon>
        <taxon>Pezizomycotina</taxon>
        <taxon>Dothideomycetes</taxon>
        <taxon>Pleosporomycetidae</taxon>
        <taxon>Pleosporales</taxon>
        <taxon>Massarineae</taxon>
        <taxon>Massarinaceae</taxon>
        <taxon>Byssothecium</taxon>
    </lineage>
</organism>
<keyword evidence="2" id="KW-0812">Transmembrane</keyword>
<dbReference type="OrthoDB" id="5344815at2759"/>
<sequence>MGGELARRQVVGDFDYKQYYVFLNPSQSNKSISSGSFKNTAGAIKMTAFGSLSSENWQLYYQGGRYFIRNYDYDGDMQLGLTVDSRSEPKLMKRSGALGQQWTLAKSLDGKGYTVTNGLLGNGTYLALSGMNLVPAMQPSNAGAVWDIQINLSAGSPRSGSTMLTDVADFEVAPVSSTSSPAPSTTPTSTLSSSTSSTSVNGAQSTIAPPPPSSSLSTGAIAGIACAGAAVVIMLAILVWFFLKRRRDEKTKRAARVTMLHEAPGATKVVYAHIAEANSEPMLFEAQHKNYGAQAYELDGAGASTGASRVDEKGRIVKGAIWPQSHG</sequence>
<keyword evidence="4" id="KW-1185">Reference proteome</keyword>
<protein>
    <submittedName>
        <fullName evidence="3">Uncharacterized protein</fullName>
    </submittedName>
</protein>
<evidence type="ECO:0000313" key="4">
    <source>
        <dbReference type="Proteomes" id="UP000800035"/>
    </source>
</evidence>
<reference evidence="3" key="1">
    <citation type="journal article" date="2020" name="Stud. Mycol.">
        <title>101 Dothideomycetes genomes: a test case for predicting lifestyles and emergence of pathogens.</title>
        <authorList>
            <person name="Haridas S."/>
            <person name="Albert R."/>
            <person name="Binder M."/>
            <person name="Bloem J."/>
            <person name="Labutti K."/>
            <person name="Salamov A."/>
            <person name="Andreopoulos B."/>
            <person name="Baker S."/>
            <person name="Barry K."/>
            <person name="Bills G."/>
            <person name="Bluhm B."/>
            <person name="Cannon C."/>
            <person name="Castanera R."/>
            <person name="Culley D."/>
            <person name="Daum C."/>
            <person name="Ezra D."/>
            <person name="Gonzalez J."/>
            <person name="Henrissat B."/>
            <person name="Kuo A."/>
            <person name="Liang C."/>
            <person name="Lipzen A."/>
            <person name="Lutzoni F."/>
            <person name="Magnuson J."/>
            <person name="Mondo S."/>
            <person name="Nolan M."/>
            <person name="Ohm R."/>
            <person name="Pangilinan J."/>
            <person name="Park H.-J."/>
            <person name="Ramirez L."/>
            <person name="Alfaro M."/>
            <person name="Sun H."/>
            <person name="Tritt A."/>
            <person name="Yoshinaga Y."/>
            <person name="Zwiers L.-H."/>
            <person name="Turgeon B."/>
            <person name="Goodwin S."/>
            <person name="Spatafora J."/>
            <person name="Crous P."/>
            <person name="Grigoriev I."/>
        </authorList>
    </citation>
    <scope>NUCLEOTIDE SEQUENCE</scope>
    <source>
        <strain evidence="3">CBS 675.92</strain>
    </source>
</reference>
<feature type="compositionally biased region" description="Low complexity" evidence="1">
    <location>
        <begin position="176"/>
        <end position="199"/>
    </location>
</feature>
<dbReference type="SUPFAM" id="SSF50370">
    <property type="entry name" value="Ricin B-like lectins"/>
    <property type="match status" value="1"/>
</dbReference>
<evidence type="ECO:0000313" key="3">
    <source>
        <dbReference type="EMBL" id="KAF1958696.1"/>
    </source>
</evidence>
<name>A0A6A5U755_9PLEO</name>
<dbReference type="PANTHER" id="PTHR16861:SF4">
    <property type="entry name" value="SH3 DOMAIN PROTEIN (AFU_ORTHOLOGUE AFUA_1G13610)"/>
    <property type="match status" value="1"/>
</dbReference>
<gene>
    <name evidence="3" type="ORF">CC80DRAFT_524158</name>
</gene>
<feature type="transmembrane region" description="Helical" evidence="2">
    <location>
        <begin position="220"/>
        <end position="243"/>
    </location>
</feature>
<evidence type="ECO:0000256" key="1">
    <source>
        <dbReference type="SAM" id="MobiDB-lite"/>
    </source>
</evidence>
<keyword evidence="2" id="KW-1133">Transmembrane helix</keyword>
<accession>A0A6A5U755</accession>
<dbReference type="InterPro" id="IPR035992">
    <property type="entry name" value="Ricin_B-like_lectins"/>
</dbReference>
<dbReference type="AlphaFoldDB" id="A0A6A5U755"/>
<feature type="region of interest" description="Disordered" evidence="1">
    <location>
        <begin position="174"/>
        <end position="213"/>
    </location>
</feature>